<dbReference type="Proteomes" id="UP000244161">
    <property type="component" value="Unassembled WGS sequence"/>
</dbReference>
<organism evidence="1 2">
    <name type="scientific">Trichococcus patagoniensis</name>
    <dbReference type="NCBI Taxonomy" id="382641"/>
    <lineage>
        <taxon>Bacteria</taxon>
        <taxon>Bacillati</taxon>
        <taxon>Bacillota</taxon>
        <taxon>Bacilli</taxon>
        <taxon>Lactobacillales</taxon>
        <taxon>Carnobacteriaceae</taxon>
        <taxon>Trichococcus</taxon>
    </lineage>
</organism>
<accession>A0A2T5IHJ8</accession>
<protein>
    <submittedName>
        <fullName evidence="1">Putative inner membrane protein DUF1819</fullName>
    </submittedName>
</protein>
<evidence type="ECO:0000313" key="2">
    <source>
        <dbReference type="Proteomes" id="UP000244161"/>
    </source>
</evidence>
<sequence>MNKYRTALMNRPFMYIESKRIAEMMLQGKTEEERRYEAIELNAIQMPSLDRRKTSYREISHRLSFLDDFLLEKFMDSDADTAKAILAYAILQADQLYYEFMREIYFEKILLLQNELAKKEVINFLYKKGEQIEVVAKWADNTKERLAGGFIQMMRESGFIVSNHEEHQVKRILINDGVREYLRKNGVKPIVEIMLGELL</sequence>
<proteinExistence type="predicted"/>
<gene>
    <name evidence="1" type="ORF">C8U37_11463</name>
</gene>
<keyword evidence="2" id="KW-1185">Reference proteome</keyword>
<dbReference type="Gene3D" id="1.10.3540.10">
    <property type="entry name" value="uncharacterized protein from magnetospirillum magneticum domain"/>
    <property type="match status" value="1"/>
</dbReference>
<name>A0A2T5IHJ8_9LACT</name>
<reference evidence="1 2" key="1">
    <citation type="submission" date="2018-04" db="EMBL/GenBank/DDBJ databases">
        <title>Genomic Encyclopedia of Archaeal and Bacterial Type Strains, Phase II (KMG-II): from individual species to whole genera.</title>
        <authorList>
            <person name="Goeker M."/>
        </authorList>
    </citation>
    <scope>NUCLEOTIDE SEQUENCE [LARGE SCALE GENOMIC DNA]</scope>
    <source>
        <strain evidence="1 2">DSM 18806</strain>
    </source>
</reference>
<evidence type="ECO:0000313" key="1">
    <source>
        <dbReference type="EMBL" id="PTQ83307.1"/>
    </source>
</evidence>
<dbReference type="RefSeq" id="WP_108033169.1">
    <property type="nucleotide sequence ID" value="NZ_QAOM01000014.1"/>
</dbReference>
<dbReference type="InterPro" id="IPR014948">
    <property type="entry name" value="BrxA"/>
</dbReference>
<comment type="caution">
    <text evidence="1">The sequence shown here is derived from an EMBL/GenBank/DDBJ whole genome shotgun (WGS) entry which is preliminary data.</text>
</comment>
<dbReference type="InterPro" id="IPR023137">
    <property type="entry name" value="BrxA_sf"/>
</dbReference>
<dbReference type="EMBL" id="QAOM01000014">
    <property type="protein sequence ID" value="PTQ83307.1"/>
    <property type="molecule type" value="Genomic_DNA"/>
</dbReference>
<dbReference type="AlphaFoldDB" id="A0A2T5IHJ8"/>
<dbReference type="OrthoDB" id="3078533at2"/>
<dbReference type="Pfam" id="PF08849">
    <property type="entry name" value="BrxA"/>
    <property type="match status" value="1"/>
</dbReference>